<reference evidence="2" key="1">
    <citation type="submission" date="2016-11" db="UniProtKB">
        <authorList>
            <consortium name="WormBaseParasite"/>
        </authorList>
    </citation>
    <scope>IDENTIFICATION</scope>
</reference>
<sequence>MLPKVPVLQELHISDNDLDICDDMKGPISDSIKTIYINRHHLVIGRMRNLRVLNGSVITPEQREQSERRVVVITFLIKFLEKDCGITYPRMRMFLTTTDGLVEECRFHNMSLHSLRIEDGDVLNLQVKLVVWSIGHRSYLSYFVSKYLTLFSVSSNLIFNNIDLYSKACVLYDKFFHYKLI</sequence>
<keyword evidence="1" id="KW-1185">Reference proteome</keyword>
<dbReference type="Proteomes" id="UP000095283">
    <property type="component" value="Unplaced"/>
</dbReference>
<evidence type="ECO:0000313" key="2">
    <source>
        <dbReference type="WBParaSite" id="Hba_13566"/>
    </source>
</evidence>
<protein>
    <submittedName>
        <fullName evidence="2">Ubiquitin-like domain-containing protein</fullName>
    </submittedName>
</protein>
<accession>A0A1I7X7L5</accession>
<organism evidence="1 2">
    <name type="scientific">Heterorhabditis bacteriophora</name>
    <name type="common">Entomopathogenic nematode worm</name>
    <dbReference type="NCBI Taxonomy" id="37862"/>
    <lineage>
        <taxon>Eukaryota</taxon>
        <taxon>Metazoa</taxon>
        <taxon>Ecdysozoa</taxon>
        <taxon>Nematoda</taxon>
        <taxon>Chromadorea</taxon>
        <taxon>Rhabditida</taxon>
        <taxon>Rhabditina</taxon>
        <taxon>Rhabditomorpha</taxon>
        <taxon>Strongyloidea</taxon>
        <taxon>Heterorhabditidae</taxon>
        <taxon>Heterorhabditis</taxon>
    </lineage>
</organism>
<dbReference type="AlphaFoldDB" id="A0A1I7X7L5"/>
<dbReference type="WBParaSite" id="Hba_13566">
    <property type="protein sequence ID" value="Hba_13566"/>
    <property type="gene ID" value="Hba_13566"/>
</dbReference>
<proteinExistence type="predicted"/>
<evidence type="ECO:0000313" key="1">
    <source>
        <dbReference type="Proteomes" id="UP000095283"/>
    </source>
</evidence>
<name>A0A1I7X7L5_HETBA</name>